<dbReference type="PANTHER" id="PTHR11059:SF0">
    <property type="entry name" value="DNA REPAIR PROTEIN RECN"/>
    <property type="match status" value="1"/>
</dbReference>
<dbReference type="RefSeq" id="WP_013052452.1">
    <property type="nucleotide sequence ID" value="NC_014012.1"/>
</dbReference>
<dbReference type="EMBL" id="AP011177">
    <property type="protein sequence ID" value="BAJ03155.1"/>
    <property type="molecule type" value="Genomic_DNA"/>
</dbReference>
<comment type="function">
    <text evidence="1 9">May be involved in recombinational repair of damaged DNA.</text>
</comment>
<evidence type="ECO:0000259" key="11">
    <source>
        <dbReference type="Pfam" id="PF02463"/>
    </source>
</evidence>
<dbReference type="GO" id="GO:0005524">
    <property type="term" value="F:ATP binding"/>
    <property type="evidence" value="ECO:0007669"/>
    <property type="project" value="UniProtKB-KW"/>
</dbReference>
<keyword evidence="13" id="KW-1185">Reference proteome</keyword>
<keyword evidence="7 9" id="KW-0234">DNA repair</keyword>
<dbReference type="InterPro" id="IPR027417">
    <property type="entry name" value="P-loop_NTPase"/>
</dbReference>
<evidence type="ECO:0000256" key="7">
    <source>
        <dbReference type="ARBA" id="ARBA00023204"/>
    </source>
</evidence>
<reference evidence="13" key="1">
    <citation type="journal article" date="2010" name="Mol. Biosyst.">
        <title>Complete genome sequence and comparative analysis of Shewanella violacea, a psychrophilic and piezophilic bacterium from deep sea floor sediments.</title>
        <authorList>
            <person name="Aono E."/>
            <person name="Baba T."/>
            <person name="Ara T."/>
            <person name="Nishi T."/>
            <person name="Nakamichi T."/>
            <person name="Inamoto E."/>
            <person name="Toyonaga H."/>
            <person name="Hasegawa M."/>
            <person name="Takai Y."/>
            <person name="Okumura Y."/>
            <person name="Baba M."/>
            <person name="Tomita M."/>
            <person name="Kato C."/>
            <person name="Oshima T."/>
            <person name="Nakasone K."/>
            <person name="Mori H."/>
        </authorList>
    </citation>
    <scope>NUCLEOTIDE SEQUENCE [LARGE SCALE GENOMIC DNA]</scope>
    <source>
        <strain evidence="13">JCM 10179 / CIP 106290 / LMG 19151 / DSS12</strain>
    </source>
</reference>
<feature type="coiled-coil region" evidence="10">
    <location>
        <begin position="329"/>
        <end position="356"/>
    </location>
</feature>
<dbReference type="GO" id="GO:0009432">
    <property type="term" value="P:SOS response"/>
    <property type="evidence" value="ECO:0007669"/>
    <property type="project" value="UniProtKB-ARBA"/>
</dbReference>
<evidence type="ECO:0000256" key="6">
    <source>
        <dbReference type="ARBA" id="ARBA00022840"/>
    </source>
</evidence>
<dbReference type="STRING" id="637905.SVI_3184"/>
<evidence type="ECO:0000256" key="4">
    <source>
        <dbReference type="ARBA" id="ARBA00022741"/>
    </source>
</evidence>
<dbReference type="Pfam" id="PF02463">
    <property type="entry name" value="SMC_N"/>
    <property type="match status" value="1"/>
</dbReference>
<dbReference type="OrthoDB" id="9806954at2"/>
<evidence type="ECO:0000313" key="13">
    <source>
        <dbReference type="Proteomes" id="UP000002350"/>
    </source>
</evidence>
<evidence type="ECO:0000256" key="1">
    <source>
        <dbReference type="ARBA" id="ARBA00003618"/>
    </source>
</evidence>
<protein>
    <recommendedName>
        <fullName evidence="3 9">DNA repair protein RecN</fullName>
    </recommendedName>
    <alternativeName>
        <fullName evidence="8 9">Recombination protein N</fullName>
    </alternativeName>
</protein>
<dbReference type="NCBIfam" id="TIGR00634">
    <property type="entry name" value="recN"/>
    <property type="match status" value="1"/>
</dbReference>
<keyword evidence="4" id="KW-0547">Nucleotide-binding</keyword>
<proteinExistence type="inferred from homology"/>
<keyword evidence="10" id="KW-0175">Coiled coil</keyword>
<evidence type="ECO:0000256" key="2">
    <source>
        <dbReference type="ARBA" id="ARBA00009441"/>
    </source>
</evidence>
<dbReference type="Proteomes" id="UP000002350">
    <property type="component" value="Chromosome"/>
</dbReference>
<dbReference type="eggNOG" id="COG0497">
    <property type="taxonomic scope" value="Bacteria"/>
</dbReference>
<evidence type="ECO:0000256" key="3">
    <source>
        <dbReference type="ARBA" id="ARBA00021315"/>
    </source>
</evidence>
<dbReference type="AlphaFoldDB" id="D4ZAW0"/>
<dbReference type="CDD" id="cd03241">
    <property type="entry name" value="ABC_RecN"/>
    <property type="match status" value="2"/>
</dbReference>
<evidence type="ECO:0000256" key="8">
    <source>
        <dbReference type="ARBA" id="ARBA00033408"/>
    </source>
</evidence>
<dbReference type="PIRSF" id="PIRSF003128">
    <property type="entry name" value="RecN"/>
    <property type="match status" value="1"/>
</dbReference>
<feature type="domain" description="RecF/RecN/SMC N-terminal" evidence="11">
    <location>
        <begin position="2"/>
        <end position="507"/>
    </location>
</feature>
<accession>D4ZAW0</accession>
<sequence>MLCQLTINNFAIVRFLELDFKPGMTSITGETGAGKSIAIDALGLCLGNRADAGTVRPGATKAEVSARFSLNDIPIAKRWLEDNDLDQDNDCILRRTVGSDGRSRAYINGNPVPLSQAKNLGQLLIGIHGQHAHHAMLKSEHQLTLLDSYANHKMLLDTVTAGYQRCKLIEKELKVLTQSQQERISRKQLLQYQVEELDEFNLSAGEFEEIEAEHKKLANGTALVEACKNELFILQENDQGSVESLINAGITQAHELESYDPLLKNVVSMLNEALIQVQESSSELENYLAGLELDPEHFTHLELRLSKTMELARKHHVSPNELAAHHLTLRTELSSLDSDEEALDELRQQVAASKDSYLVHAKKLSQSRSRYAKELDKQVTQSIHELNMPKGKFTISVTFNEELNSPNGCDTIEFLVTTNPGQPLQPLSKVASGGELSRIGLGIQVITAKKVSTPTLIFDEVDVGISGATAAVVGRMLRKLGDSTQVLCVTHLPQVAGNGHQHMFVDKKTKAGKTETSMTPLDRNQRIEELARLLGGDEITSNTLANAKELLYQTV</sequence>
<dbReference type="InterPro" id="IPR003395">
    <property type="entry name" value="RecF/RecN/SMC_N"/>
</dbReference>
<keyword evidence="6" id="KW-0067">ATP-binding</keyword>
<dbReference type="HOGENOM" id="CLU_018297_3_1_6"/>
<dbReference type="NCBIfam" id="NF008121">
    <property type="entry name" value="PRK10869.1"/>
    <property type="match status" value="1"/>
</dbReference>
<dbReference type="SUPFAM" id="SSF52540">
    <property type="entry name" value="P-loop containing nucleoside triphosphate hydrolases"/>
    <property type="match status" value="2"/>
</dbReference>
<dbReference type="GO" id="GO:0043590">
    <property type="term" value="C:bacterial nucleoid"/>
    <property type="evidence" value="ECO:0007669"/>
    <property type="project" value="TreeGrafter"/>
</dbReference>
<name>D4ZAW0_SHEVD</name>
<evidence type="ECO:0000313" key="12">
    <source>
        <dbReference type="EMBL" id="BAJ03155.1"/>
    </source>
</evidence>
<dbReference type="GO" id="GO:0006310">
    <property type="term" value="P:DNA recombination"/>
    <property type="evidence" value="ECO:0007669"/>
    <property type="project" value="InterPro"/>
</dbReference>
<dbReference type="Gene3D" id="3.40.50.300">
    <property type="entry name" value="P-loop containing nucleotide triphosphate hydrolases"/>
    <property type="match status" value="2"/>
</dbReference>
<gene>
    <name evidence="12" type="primary">recN</name>
    <name evidence="12" type="ordered locus">SVI_3184</name>
</gene>
<dbReference type="GO" id="GO:0006281">
    <property type="term" value="P:DNA repair"/>
    <property type="evidence" value="ECO:0007669"/>
    <property type="project" value="UniProtKB-KW"/>
</dbReference>
<evidence type="ECO:0000256" key="9">
    <source>
        <dbReference type="PIRNR" id="PIRNR003128"/>
    </source>
</evidence>
<dbReference type="FunFam" id="3.40.50.300:FF:000319">
    <property type="entry name" value="DNA repair protein RecN"/>
    <property type="match status" value="1"/>
</dbReference>
<comment type="similarity">
    <text evidence="2 9">Belongs to the RecN family.</text>
</comment>
<dbReference type="PANTHER" id="PTHR11059">
    <property type="entry name" value="DNA REPAIR PROTEIN RECN"/>
    <property type="match status" value="1"/>
</dbReference>
<evidence type="ECO:0000256" key="5">
    <source>
        <dbReference type="ARBA" id="ARBA00022763"/>
    </source>
</evidence>
<dbReference type="InterPro" id="IPR004604">
    <property type="entry name" value="DNA_recomb/repair_RecN"/>
</dbReference>
<organism evidence="12 13">
    <name type="scientific">Shewanella violacea (strain JCM 10179 / CIP 106290 / LMG 19151 / DSS12)</name>
    <dbReference type="NCBI Taxonomy" id="637905"/>
    <lineage>
        <taxon>Bacteria</taxon>
        <taxon>Pseudomonadati</taxon>
        <taxon>Pseudomonadota</taxon>
        <taxon>Gammaproteobacteria</taxon>
        <taxon>Alteromonadales</taxon>
        <taxon>Shewanellaceae</taxon>
        <taxon>Shewanella</taxon>
    </lineage>
</organism>
<evidence type="ECO:0000256" key="10">
    <source>
        <dbReference type="SAM" id="Coils"/>
    </source>
</evidence>
<dbReference type="KEGG" id="svo:SVI_3184"/>
<dbReference type="FunFam" id="3.40.50.300:FF:000356">
    <property type="entry name" value="DNA repair protein RecN"/>
    <property type="match status" value="1"/>
</dbReference>
<keyword evidence="5 9" id="KW-0227">DNA damage</keyword>